<dbReference type="PROSITE" id="PS50977">
    <property type="entry name" value="HTH_TETR_2"/>
    <property type="match status" value="1"/>
</dbReference>
<dbReference type="PANTHER" id="PTHR30328">
    <property type="entry name" value="TRANSCRIPTIONAL REPRESSOR"/>
    <property type="match status" value="1"/>
</dbReference>
<evidence type="ECO:0000313" key="5">
    <source>
        <dbReference type="EMBL" id="MBK6300522.1"/>
    </source>
</evidence>
<evidence type="ECO:0000256" key="1">
    <source>
        <dbReference type="ARBA" id="ARBA00023125"/>
    </source>
</evidence>
<reference evidence="7 8" key="1">
    <citation type="submission" date="2020-10" db="EMBL/GenBank/DDBJ databases">
        <title>Connecting structure to function with the recovery of over 1000 high-quality activated sludge metagenome-assembled genomes encoding full-length rRNA genes using long-read sequencing.</title>
        <authorList>
            <person name="Singleton C.M."/>
            <person name="Petriglieri F."/>
            <person name="Kristensen J.M."/>
            <person name="Kirkegaard R.H."/>
            <person name="Michaelsen T.Y."/>
            <person name="Andersen M.H."/>
            <person name="Karst S.M."/>
            <person name="Dueholm M.S."/>
            <person name="Nielsen P.H."/>
            <person name="Albertsen M."/>
        </authorList>
    </citation>
    <scope>NUCLEOTIDE SEQUENCE [LARGE SCALE GENOMIC DNA]</scope>
    <source>
        <strain evidence="5">AalE_18-Q3-R2-46_BAT3C.188</strain>
        <strain evidence="6">Ega_18-Q3-R5-49_MAXAC.001</strain>
    </source>
</reference>
<dbReference type="Pfam" id="PF17938">
    <property type="entry name" value="TetR_C_29"/>
    <property type="match status" value="1"/>
</dbReference>
<dbReference type="Gene3D" id="1.10.357.10">
    <property type="entry name" value="Tetracycline Repressor, domain 2"/>
    <property type="match status" value="1"/>
</dbReference>
<name>A0A935M3C4_9MICO</name>
<dbReference type="EMBL" id="JADIXZ010000004">
    <property type="protein sequence ID" value="MBK6300522.1"/>
    <property type="molecule type" value="Genomic_DNA"/>
</dbReference>
<feature type="region of interest" description="Disordered" evidence="3">
    <location>
        <begin position="1"/>
        <end position="41"/>
    </location>
</feature>
<sequence>MPPPAPASSARPVGSPPTPGVRPTVGSVSNSPKAARKQRDAARTQADLLTVATEEFARIGYFGARVDEIAAKSATTKRMIYYYFGDKEGLFTAVLEKAYADIRETEQALDLAHMPPLDALTVLIRHTFDYHEAHPGLARLVASENALDASHLRLSQRAAGVNLPIIALVADLLARGRSEGSIVRDVDPLDLHLMMTSMALFRITNAPTIEATFGLRMGTHEHKERQIALVTEMVLTWLTTPDSRD</sequence>
<accession>A0A935M3C4</accession>
<feature type="DNA-binding region" description="H-T-H motif" evidence="2">
    <location>
        <begin position="65"/>
        <end position="84"/>
    </location>
</feature>
<dbReference type="GO" id="GO:0003677">
    <property type="term" value="F:DNA binding"/>
    <property type="evidence" value="ECO:0007669"/>
    <property type="project" value="UniProtKB-UniRule"/>
</dbReference>
<evidence type="ECO:0000259" key="4">
    <source>
        <dbReference type="PROSITE" id="PS50977"/>
    </source>
</evidence>
<evidence type="ECO:0000256" key="3">
    <source>
        <dbReference type="SAM" id="MobiDB-lite"/>
    </source>
</evidence>
<evidence type="ECO:0000313" key="8">
    <source>
        <dbReference type="Proteomes" id="UP000726105"/>
    </source>
</evidence>
<dbReference type="Proteomes" id="UP000726105">
    <property type="component" value="Unassembled WGS sequence"/>
</dbReference>
<feature type="domain" description="HTH tetR-type" evidence="4">
    <location>
        <begin position="42"/>
        <end position="102"/>
    </location>
</feature>
<evidence type="ECO:0000256" key="2">
    <source>
        <dbReference type="PROSITE-ProRule" id="PRU00335"/>
    </source>
</evidence>
<comment type="caution">
    <text evidence="6">The sequence shown here is derived from an EMBL/GenBank/DDBJ whole genome shotgun (WGS) entry which is preliminary data.</text>
</comment>
<evidence type="ECO:0000313" key="7">
    <source>
        <dbReference type="Proteomes" id="UP000718281"/>
    </source>
</evidence>
<gene>
    <name evidence="5" type="ORF">IPF40_05540</name>
    <name evidence="6" type="ORF">IPI13_06770</name>
</gene>
<dbReference type="InterPro" id="IPR009057">
    <property type="entry name" value="Homeodomain-like_sf"/>
</dbReference>
<keyword evidence="1 2" id="KW-0238">DNA-binding</keyword>
<dbReference type="EMBL" id="JADJIB010000002">
    <property type="protein sequence ID" value="MBK7272875.1"/>
    <property type="molecule type" value="Genomic_DNA"/>
</dbReference>
<dbReference type="InterPro" id="IPR036271">
    <property type="entry name" value="Tet_transcr_reg_TetR-rel_C_sf"/>
</dbReference>
<dbReference type="GO" id="GO:0006355">
    <property type="term" value="P:regulation of DNA-templated transcription"/>
    <property type="evidence" value="ECO:0007669"/>
    <property type="project" value="UniProtKB-ARBA"/>
</dbReference>
<dbReference type="AlphaFoldDB" id="A0A935M3C4"/>
<organism evidence="6 8">
    <name type="scientific">Candidatus Phosphoribacter hodrii</name>
    <dbReference type="NCBI Taxonomy" id="2953743"/>
    <lineage>
        <taxon>Bacteria</taxon>
        <taxon>Bacillati</taxon>
        <taxon>Actinomycetota</taxon>
        <taxon>Actinomycetes</taxon>
        <taxon>Micrococcales</taxon>
        <taxon>Dermatophilaceae</taxon>
        <taxon>Candidatus Phosphoribacter</taxon>
    </lineage>
</organism>
<proteinExistence type="predicted"/>
<dbReference type="Proteomes" id="UP000718281">
    <property type="component" value="Unassembled WGS sequence"/>
</dbReference>
<evidence type="ECO:0000313" key="6">
    <source>
        <dbReference type="EMBL" id="MBK7272875.1"/>
    </source>
</evidence>
<protein>
    <submittedName>
        <fullName evidence="6">TetR family transcriptional regulator</fullName>
    </submittedName>
</protein>
<dbReference type="InterPro" id="IPR001647">
    <property type="entry name" value="HTH_TetR"/>
</dbReference>
<dbReference type="InterPro" id="IPR050109">
    <property type="entry name" value="HTH-type_TetR-like_transc_reg"/>
</dbReference>
<dbReference type="PRINTS" id="PR00455">
    <property type="entry name" value="HTHTETR"/>
</dbReference>
<dbReference type="SUPFAM" id="SSF48498">
    <property type="entry name" value="Tetracyclin repressor-like, C-terminal domain"/>
    <property type="match status" value="1"/>
</dbReference>
<dbReference type="Pfam" id="PF00440">
    <property type="entry name" value="TetR_N"/>
    <property type="match status" value="1"/>
</dbReference>
<dbReference type="InterPro" id="IPR041474">
    <property type="entry name" value="NicS_C"/>
</dbReference>
<dbReference type="PANTHER" id="PTHR30328:SF54">
    <property type="entry name" value="HTH-TYPE TRANSCRIPTIONAL REPRESSOR SCO4008"/>
    <property type="match status" value="1"/>
</dbReference>
<dbReference type="SUPFAM" id="SSF46689">
    <property type="entry name" value="Homeodomain-like"/>
    <property type="match status" value="1"/>
</dbReference>